<keyword evidence="1" id="KW-0175">Coiled coil</keyword>
<evidence type="ECO:0000313" key="3">
    <source>
        <dbReference type="WBParaSite" id="GPUH_0002106801-mRNA-1"/>
    </source>
</evidence>
<proteinExistence type="predicted"/>
<feature type="transmembrane region" description="Helical" evidence="2">
    <location>
        <begin position="261"/>
        <end position="285"/>
    </location>
</feature>
<evidence type="ECO:0000256" key="1">
    <source>
        <dbReference type="SAM" id="Coils"/>
    </source>
</evidence>
<dbReference type="AlphaFoldDB" id="A0A183EJA2"/>
<sequence length="328" mass="38374">LQKAEQEAARAKQAEMERQRMMQMRRTLERERMDMLRQQAQQRILQDEKRIENELIRLQQEKEGLYMWQSKNQIKFIARSREKLPEKECFDSFFISKAMPSHFTPTSRLLGSASGNVSGMRIGATHTPEYRSPSAQAVSLFDIETHKSELVWEATRAKKMESFANALKKINSRELLVDFFWRHGSEAIPEAELPVQFNKAVARRTNAIGLTSVYQVICWDRPQLQTMYCSMCTVWTTVSEMLKHLVTSEHRIHYLQLMVRFLSNTLSIGTFATHVLAFFKTLQLYLVLLKAVKQYMQHDSWLTKYELFVCPANLFVLVLTKAVHWKSL</sequence>
<reference evidence="3" key="1">
    <citation type="submission" date="2016-06" db="UniProtKB">
        <authorList>
            <consortium name="WormBaseParasite"/>
        </authorList>
    </citation>
    <scope>IDENTIFICATION</scope>
</reference>
<protein>
    <submittedName>
        <fullName evidence="3">Nucleoporin GLE1</fullName>
    </submittedName>
</protein>
<name>A0A183EJA2_9BILA</name>
<accession>A0A183EJA2</accession>
<keyword evidence="2" id="KW-1133">Transmembrane helix</keyword>
<organism evidence="3">
    <name type="scientific">Gongylonema pulchrum</name>
    <dbReference type="NCBI Taxonomy" id="637853"/>
    <lineage>
        <taxon>Eukaryota</taxon>
        <taxon>Metazoa</taxon>
        <taxon>Ecdysozoa</taxon>
        <taxon>Nematoda</taxon>
        <taxon>Chromadorea</taxon>
        <taxon>Rhabditida</taxon>
        <taxon>Spirurina</taxon>
        <taxon>Spiruromorpha</taxon>
        <taxon>Spiruroidea</taxon>
        <taxon>Gongylonematidae</taxon>
        <taxon>Gongylonema</taxon>
    </lineage>
</organism>
<keyword evidence="2" id="KW-0812">Transmembrane</keyword>
<dbReference type="WBParaSite" id="GPUH_0002106801-mRNA-1">
    <property type="protein sequence ID" value="GPUH_0002106801-mRNA-1"/>
    <property type="gene ID" value="GPUH_0002106801"/>
</dbReference>
<feature type="coiled-coil region" evidence="1">
    <location>
        <begin position="1"/>
        <end position="61"/>
    </location>
</feature>
<keyword evidence="2" id="KW-0472">Membrane</keyword>
<evidence type="ECO:0000256" key="2">
    <source>
        <dbReference type="SAM" id="Phobius"/>
    </source>
</evidence>